<dbReference type="OrthoDB" id="6380783at2"/>
<gene>
    <name evidence="1" type="ORF">GH975_07320</name>
</gene>
<organism evidence="1 2">
    <name type="scientific">Litorivicinus lipolyticus</name>
    <dbReference type="NCBI Taxonomy" id="418701"/>
    <lineage>
        <taxon>Bacteria</taxon>
        <taxon>Pseudomonadati</taxon>
        <taxon>Pseudomonadota</taxon>
        <taxon>Gammaproteobacteria</taxon>
        <taxon>Oceanospirillales</taxon>
        <taxon>Litorivicinaceae</taxon>
        <taxon>Litorivicinus</taxon>
    </lineage>
</organism>
<dbReference type="Proteomes" id="UP000388235">
    <property type="component" value="Chromosome"/>
</dbReference>
<reference evidence="1 2" key="1">
    <citation type="submission" date="2019-11" db="EMBL/GenBank/DDBJ databases">
        <authorList>
            <person name="Khan S.A."/>
            <person name="Jeon C.O."/>
            <person name="Chun B.H."/>
        </authorList>
    </citation>
    <scope>NUCLEOTIDE SEQUENCE [LARGE SCALE GENOMIC DNA]</scope>
    <source>
        <strain evidence="1 2">IMCC 1097</strain>
    </source>
</reference>
<sequence length="187" mass="20090">MPELDGAEALYDLGFGPAQLIARPLVAWSLSDTGVCAGMIAFDGELVRVDALGSRFKGYVDAASGAVSRTPPNYVDASLRASHGHFSQGPERVALTSPESNGHRVAVYRAGDWQFKRVIGWRLNAAGEAAPLVEQTSTLTDPPMLRRVDGRKLRGYAGIVDPIQAAQLSADGPIEARFIGLRRLYLI</sequence>
<dbReference type="KEGG" id="llp:GH975_07320"/>
<name>A0A5Q2Q7F0_9GAMM</name>
<evidence type="ECO:0000313" key="1">
    <source>
        <dbReference type="EMBL" id="QGG80389.1"/>
    </source>
</evidence>
<protein>
    <submittedName>
        <fullName evidence="1">Uncharacterized protein</fullName>
    </submittedName>
</protein>
<keyword evidence="2" id="KW-1185">Reference proteome</keyword>
<evidence type="ECO:0000313" key="2">
    <source>
        <dbReference type="Proteomes" id="UP000388235"/>
    </source>
</evidence>
<dbReference type="AlphaFoldDB" id="A0A5Q2Q7F0"/>
<dbReference type="EMBL" id="CP045871">
    <property type="protein sequence ID" value="QGG80389.1"/>
    <property type="molecule type" value="Genomic_DNA"/>
</dbReference>
<dbReference type="RefSeq" id="WP_153713893.1">
    <property type="nucleotide sequence ID" value="NZ_CP045871.1"/>
</dbReference>
<accession>A0A5Q2Q7F0</accession>
<proteinExistence type="predicted"/>